<accession>W4FPQ1</accession>
<dbReference type="Gene3D" id="3.50.4.10">
    <property type="entry name" value="Hepatocyte Growth Factor"/>
    <property type="match status" value="2"/>
</dbReference>
<evidence type="ECO:0000256" key="10">
    <source>
        <dbReference type="ARBA" id="ARBA00023277"/>
    </source>
</evidence>
<comment type="subcellular location">
    <subcellularLocation>
        <location evidence="2">Cell membrane</location>
    </subcellularLocation>
</comment>
<feature type="signal peptide" evidence="16">
    <location>
        <begin position="1"/>
        <end position="15"/>
    </location>
</feature>
<dbReference type="Pfam" id="PF14295">
    <property type="entry name" value="PAN_4"/>
    <property type="match status" value="2"/>
</dbReference>
<dbReference type="GeneID" id="20816815"/>
<dbReference type="EMBL" id="KI913176">
    <property type="protein sequence ID" value="ETV69445.1"/>
    <property type="molecule type" value="Genomic_DNA"/>
</dbReference>
<feature type="domain" description="Ricin B lectin" evidence="18">
    <location>
        <begin position="276"/>
        <end position="405"/>
    </location>
</feature>
<feature type="chain" id="PRO_5012316811" description="glucan endo-1,3-beta-D-glucosidase" evidence="16">
    <location>
        <begin position="16"/>
        <end position="687"/>
    </location>
</feature>
<keyword evidence="9" id="KW-0325">Glycoprotein</keyword>
<gene>
    <name evidence="19" type="ORF">H257_14819</name>
</gene>
<dbReference type="SUPFAM" id="SSF51445">
    <property type="entry name" value="(Trans)glycosidases"/>
    <property type="match status" value="1"/>
</dbReference>
<dbReference type="SMART" id="SM00223">
    <property type="entry name" value="APPLE"/>
    <property type="match status" value="2"/>
</dbReference>
<evidence type="ECO:0000256" key="2">
    <source>
        <dbReference type="ARBA" id="ARBA00004236"/>
    </source>
</evidence>
<dbReference type="Gene3D" id="2.80.10.50">
    <property type="match status" value="2"/>
</dbReference>
<dbReference type="InterPro" id="IPR003609">
    <property type="entry name" value="Pan_app"/>
</dbReference>
<dbReference type="PANTHER" id="PTHR16631">
    <property type="entry name" value="GLUCAN 1,3-BETA-GLUCOSIDASE"/>
    <property type="match status" value="1"/>
</dbReference>
<dbReference type="GO" id="GO:0071555">
    <property type="term" value="P:cell wall organization"/>
    <property type="evidence" value="ECO:0007669"/>
    <property type="project" value="UniProtKB-KW"/>
</dbReference>
<dbReference type="GO" id="GO:0000272">
    <property type="term" value="P:polysaccharide catabolic process"/>
    <property type="evidence" value="ECO:0007669"/>
    <property type="project" value="UniProtKB-KW"/>
</dbReference>
<dbReference type="GO" id="GO:0005886">
    <property type="term" value="C:plasma membrane"/>
    <property type="evidence" value="ECO:0007669"/>
    <property type="project" value="UniProtKB-SubCell"/>
</dbReference>
<organism evidence="19">
    <name type="scientific">Aphanomyces astaci</name>
    <name type="common">Crayfish plague agent</name>
    <dbReference type="NCBI Taxonomy" id="112090"/>
    <lineage>
        <taxon>Eukaryota</taxon>
        <taxon>Sar</taxon>
        <taxon>Stramenopiles</taxon>
        <taxon>Oomycota</taxon>
        <taxon>Saprolegniomycetes</taxon>
        <taxon>Saprolegniales</taxon>
        <taxon>Verrucalvaceae</taxon>
        <taxon>Aphanomyces</taxon>
    </lineage>
</organism>
<feature type="domain" description="Apple" evidence="17">
    <location>
        <begin position="551"/>
        <end position="616"/>
    </location>
</feature>
<dbReference type="Pfam" id="PF00652">
    <property type="entry name" value="Ricin_B_lectin"/>
    <property type="match status" value="2"/>
</dbReference>
<evidence type="ECO:0000256" key="12">
    <source>
        <dbReference type="ARBA" id="ARBA00023326"/>
    </source>
</evidence>
<dbReference type="RefSeq" id="XP_009841018.1">
    <property type="nucleotide sequence ID" value="XM_009842716.1"/>
</dbReference>
<evidence type="ECO:0000259" key="18">
    <source>
        <dbReference type="SMART" id="SM00458"/>
    </source>
</evidence>
<dbReference type="PROSITE" id="PS50231">
    <property type="entry name" value="RICIN_B_LECTIN"/>
    <property type="match status" value="1"/>
</dbReference>
<dbReference type="AlphaFoldDB" id="W4FPQ1"/>
<dbReference type="InterPro" id="IPR000772">
    <property type="entry name" value="Ricin_B_lectin"/>
</dbReference>
<dbReference type="VEuPathDB" id="FungiDB:H257_14819"/>
<dbReference type="InterPro" id="IPR000177">
    <property type="entry name" value="Apple"/>
</dbReference>
<feature type="domain" description="Ricin B lectin" evidence="18">
    <location>
        <begin position="410"/>
        <end position="546"/>
    </location>
</feature>
<keyword evidence="7" id="KW-0472">Membrane</keyword>
<dbReference type="SMART" id="SM00458">
    <property type="entry name" value="RICIN"/>
    <property type="match status" value="2"/>
</dbReference>
<evidence type="ECO:0000256" key="15">
    <source>
        <dbReference type="ARBA" id="ARBA00043078"/>
    </source>
</evidence>
<dbReference type="EC" id="3.2.1.39" evidence="3"/>
<comment type="catalytic activity">
    <reaction evidence="1">
        <text>Hydrolysis of (1-&gt;3)-beta-D-glucosidic linkages in (1-&gt;3)-beta-D-glucans.</text>
        <dbReference type="EC" id="3.2.1.39"/>
    </reaction>
</comment>
<evidence type="ECO:0000259" key="17">
    <source>
        <dbReference type="SMART" id="SM00223"/>
    </source>
</evidence>
<keyword evidence="12" id="KW-0624">Polysaccharide degradation</keyword>
<keyword evidence="6" id="KW-0378">Hydrolase</keyword>
<protein>
    <recommendedName>
        <fullName evidence="3">glucan endo-1,3-beta-D-glucosidase</fullName>
        <ecNumber evidence="3">3.2.1.39</ecNumber>
    </recommendedName>
    <alternativeName>
        <fullName evidence="15">Endo-1,3-beta-glucanase btgC</fullName>
    </alternativeName>
    <alternativeName>
        <fullName evidence="14">Laminarinase btgC</fullName>
    </alternativeName>
</protein>
<dbReference type="InterPro" id="IPR017853">
    <property type="entry name" value="GH"/>
</dbReference>
<evidence type="ECO:0000256" key="4">
    <source>
        <dbReference type="ARBA" id="ARBA00022475"/>
    </source>
</evidence>
<comment type="function">
    <text evidence="13">Glucanases play a role in cell expansion during growth, in cell-cell fusion during mating, and in spore release during sporulation. This enzyme may be involved in beta-glucan degradation. Active on laminarin and lichenan.</text>
</comment>
<evidence type="ECO:0000256" key="1">
    <source>
        <dbReference type="ARBA" id="ARBA00000382"/>
    </source>
</evidence>
<evidence type="ECO:0000256" key="7">
    <source>
        <dbReference type="ARBA" id="ARBA00023136"/>
    </source>
</evidence>
<dbReference type="InterPro" id="IPR050732">
    <property type="entry name" value="Beta-glucan_modifiers"/>
</dbReference>
<name>W4FPQ1_APHAT</name>
<evidence type="ECO:0000256" key="14">
    <source>
        <dbReference type="ARBA" id="ARBA00042373"/>
    </source>
</evidence>
<dbReference type="GO" id="GO:0005576">
    <property type="term" value="C:extracellular region"/>
    <property type="evidence" value="ECO:0007669"/>
    <property type="project" value="InterPro"/>
</dbReference>
<evidence type="ECO:0000256" key="11">
    <source>
        <dbReference type="ARBA" id="ARBA00023316"/>
    </source>
</evidence>
<dbReference type="OrthoDB" id="77201at2759"/>
<evidence type="ECO:0000256" key="6">
    <source>
        <dbReference type="ARBA" id="ARBA00022801"/>
    </source>
</evidence>
<keyword evidence="11" id="KW-0961">Cell wall biogenesis/degradation</keyword>
<keyword evidence="8" id="KW-1015">Disulfide bond</keyword>
<sequence length="687" mass="74992">MMTLGMIVAAVVVQGQTTNHGNMGVCWDAFNSDAMEPQFRQLAPVFSSVRTFVAQAWNQNAADVAARSGLTVALGLWIQHGNYENEITNAIDGALRNPGTVDVIYVGNEELLVGWTPSKLLPFILDAKRRVQEAGLVDVKVGTVQIDRDFYMYPEVVDACDVIGVNIHPFFNGAPAALADPFQSFANHFSWLAGKYGRDKVRMTETGFPSAGGANLGHVASLEAATAFFQRFQTWTQVVQTPTPYYFMLQDTPAKLGFGSDFEAYFGLLNNRSEWKYPMLSTDRSEAVSIFTSRGQALIVLNDNVYARRPTHSINEKFTYNAQTQQFTSLGNNQCLDAYRDDGAPGGFKVHTYACDPNNLNQKWTFGADNYLYHASHHRCLDVDVNVLQLWPCHDHNVNRNQWFSHALQVQLFTSFKSALTSSTSSGGLGVAPLVTTGGAGGEGGNQPPTQLFWWDSNTKALQSDADLSQCVDAYAATSRSFQIHMYPCDASNGNQKWKLDDVTHRVFHLTHAKKCLNVVGTSGIELVDCINNNVAIPTTQRFSLDRVGECAPVEQNVNFHGQDIFAVDGAVPADCCAPCQAHPACHAYTHSNGRCYLKKLRQINGTGLWPGATSAAVQKCAPLQRASDFSGNDVGSVVAPRAEDCCAHCRLNVNCLAFTWVGGVCYLKSGVGTIVINSRATSATVV</sequence>
<evidence type="ECO:0000256" key="8">
    <source>
        <dbReference type="ARBA" id="ARBA00023157"/>
    </source>
</evidence>
<evidence type="ECO:0000256" key="16">
    <source>
        <dbReference type="SAM" id="SignalP"/>
    </source>
</evidence>
<evidence type="ECO:0000256" key="3">
    <source>
        <dbReference type="ARBA" id="ARBA00012780"/>
    </source>
</evidence>
<dbReference type="GO" id="GO:0042973">
    <property type="term" value="F:glucan endo-1,3-beta-D-glucosidase activity"/>
    <property type="evidence" value="ECO:0007669"/>
    <property type="project" value="UniProtKB-EC"/>
</dbReference>
<reference evidence="19" key="1">
    <citation type="submission" date="2013-12" db="EMBL/GenBank/DDBJ databases">
        <title>The Genome Sequence of Aphanomyces astaci APO3.</title>
        <authorList>
            <consortium name="The Broad Institute Genomics Platform"/>
            <person name="Russ C."/>
            <person name="Tyler B."/>
            <person name="van West P."/>
            <person name="Dieguez-Uribeondo J."/>
            <person name="Young S.K."/>
            <person name="Zeng Q."/>
            <person name="Gargeya S."/>
            <person name="Fitzgerald M."/>
            <person name="Abouelleil A."/>
            <person name="Alvarado L."/>
            <person name="Chapman S.B."/>
            <person name="Gainer-Dewar J."/>
            <person name="Goldberg J."/>
            <person name="Griggs A."/>
            <person name="Gujja S."/>
            <person name="Hansen M."/>
            <person name="Howarth C."/>
            <person name="Imamovic A."/>
            <person name="Ireland A."/>
            <person name="Larimer J."/>
            <person name="McCowan C."/>
            <person name="Murphy C."/>
            <person name="Pearson M."/>
            <person name="Poon T.W."/>
            <person name="Priest M."/>
            <person name="Roberts A."/>
            <person name="Saif S."/>
            <person name="Shea T."/>
            <person name="Sykes S."/>
            <person name="Wortman J."/>
            <person name="Nusbaum C."/>
            <person name="Birren B."/>
        </authorList>
    </citation>
    <scope>NUCLEOTIDE SEQUENCE [LARGE SCALE GENOMIC DNA]</scope>
    <source>
        <strain evidence="19">APO3</strain>
    </source>
</reference>
<proteinExistence type="predicted"/>
<keyword evidence="4" id="KW-1003">Cell membrane</keyword>
<evidence type="ECO:0000256" key="9">
    <source>
        <dbReference type="ARBA" id="ARBA00023180"/>
    </source>
</evidence>
<dbReference type="InterPro" id="IPR035992">
    <property type="entry name" value="Ricin_B-like_lectins"/>
</dbReference>
<evidence type="ECO:0000313" key="19">
    <source>
        <dbReference type="EMBL" id="ETV69445.1"/>
    </source>
</evidence>
<dbReference type="Gene3D" id="3.20.20.80">
    <property type="entry name" value="Glycosidases"/>
    <property type="match status" value="1"/>
</dbReference>
<keyword evidence="10" id="KW-0119">Carbohydrate metabolism</keyword>
<evidence type="ECO:0000256" key="13">
    <source>
        <dbReference type="ARBA" id="ARBA00037649"/>
    </source>
</evidence>
<keyword evidence="5" id="KW-0677">Repeat</keyword>
<feature type="domain" description="Apple" evidence="17">
    <location>
        <begin position="621"/>
        <end position="684"/>
    </location>
</feature>
<evidence type="ECO:0000256" key="5">
    <source>
        <dbReference type="ARBA" id="ARBA00022737"/>
    </source>
</evidence>
<dbReference type="SUPFAM" id="SSF50370">
    <property type="entry name" value="Ricin B-like lectins"/>
    <property type="match status" value="2"/>
</dbReference>
<dbReference type="PANTHER" id="PTHR16631:SF17">
    <property type="entry name" value="GLUCAN ENDO-1,3-BETA-GLUCOSIDASE BTGC"/>
    <property type="match status" value="1"/>
</dbReference>
<keyword evidence="16" id="KW-0732">Signal</keyword>
<dbReference type="GO" id="GO:0006508">
    <property type="term" value="P:proteolysis"/>
    <property type="evidence" value="ECO:0007669"/>
    <property type="project" value="InterPro"/>
</dbReference>
<dbReference type="CDD" id="cd01100">
    <property type="entry name" value="APPLE_Factor_XI_like"/>
    <property type="match status" value="1"/>
</dbReference>